<reference evidence="1" key="1">
    <citation type="journal article" date="2020" name="Stud. Mycol.">
        <title>101 Dothideomycetes genomes: a test case for predicting lifestyles and emergence of pathogens.</title>
        <authorList>
            <person name="Haridas S."/>
            <person name="Albert R."/>
            <person name="Binder M."/>
            <person name="Bloem J."/>
            <person name="Labutti K."/>
            <person name="Salamov A."/>
            <person name="Andreopoulos B."/>
            <person name="Baker S."/>
            <person name="Barry K."/>
            <person name="Bills G."/>
            <person name="Bluhm B."/>
            <person name="Cannon C."/>
            <person name="Castanera R."/>
            <person name="Culley D."/>
            <person name="Daum C."/>
            <person name="Ezra D."/>
            <person name="Gonzalez J."/>
            <person name="Henrissat B."/>
            <person name="Kuo A."/>
            <person name="Liang C."/>
            <person name="Lipzen A."/>
            <person name="Lutzoni F."/>
            <person name="Magnuson J."/>
            <person name="Mondo S."/>
            <person name="Nolan M."/>
            <person name="Ohm R."/>
            <person name="Pangilinan J."/>
            <person name="Park H.-J."/>
            <person name="Ramirez L."/>
            <person name="Alfaro M."/>
            <person name="Sun H."/>
            <person name="Tritt A."/>
            <person name="Yoshinaga Y."/>
            <person name="Zwiers L.-H."/>
            <person name="Turgeon B."/>
            <person name="Goodwin S."/>
            <person name="Spatafora J."/>
            <person name="Crous P."/>
            <person name="Grigoriev I."/>
        </authorList>
    </citation>
    <scope>NUCLEOTIDE SEQUENCE</scope>
    <source>
        <strain evidence="1">CBS 121167</strain>
    </source>
</reference>
<dbReference type="AlphaFoldDB" id="A0A6A6BA87"/>
<dbReference type="GeneID" id="54303764"/>
<keyword evidence="2" id="KW-1185">Reference proteome</keyword>
<sequence>MCNGSCNSAKLSTGGTIAVLRPTACISAASAPVDDLLHTANPAVECDLLFENSGDHAGNTQAIFRTKDGSRFDAFRGHFMVIHRDGDARNAASLREDMRNALHTIEISAAPDATASGLARMELPEELQLSVGGQGVIGRRVSIMTGMRDSGARVAEGIIGWN</sequence>
<gene>
    <name evidence="1" type="ORF">K452DRAFT_359358</name>
</gene>
<accession>A0A6A6BA87</accession>
<proteinExistence type="predicted"/>
<name>A0A6A6BA87_9PEZI</name>
<protein>
    <submittedName>
        <fullName evidence="1">Uncharacterized protein</fullName>
    </submittedName>
</protein>
<evidence type="ECO:0000313" key="1">
    <source>
        <dbReference type="EMBL" id="KAF2140936.1"/>
    </source>
</evidence>
<dbReference type="Proteomes" id="UP000799438">
    <property type="component" value="Unassembled WGS sequence"/>
</dbReference>
<dbReference type="RefSeq" id="XP_033396649.1">
    <property type="nucleotide sequence ID" value="XM_033546258.1"/>
</dbReference>
<evidence type="ECO:0000313" key="2">
    <source>
        <dbReference type="Proteomes" id="UP000799438"/>
    </source>
</evidence>
<dbReference type="OrthoDB" id="4158189at2759"/>
<dbReference type="EMBL" id="ML995488">
    <property type="protein sequence ID" value="KAF2140936.1"/>
    <property type="molecule type" value="Genomic_DNA"/>
</dbReference>
<organism evidence="1 2">
    <name type="scientific">Aplosporella prunicola CBS 121167</name>
    <dbReference type="NCBI Taxonomy" id="1176127"/>
    <lineage>
        <taxon>Eukaryota</taxon>
        <taxon>Fungi</taxon>
        <taxon>Dikarya</taxon>
        <taxon>Ascomycota</taxon>
        <taxon>Pezizomycotina</taxon>
        <taxon>Dothideomycetes</taxon>
        <taxon>Dothideomycetes incertae sedis</taxon>
        <taxon>Botryosphaeriales</taxon>
        <taxon>Aplosporellaceae</taxon>
        <taxon>Aplosporella</taxon>
    </lineage>
</organism>